<dbReference type="EC" id="2.1.1.176" evidence="4"/>
<proteinExistence type="inferred from homology"/>
<dbReference type="InterPro" id="IPR049560">
    <property type="entry name" value="MeTrfase_RsmB-F_NOP2_cat"/>
</dbReference>
<evidence type="ECO:0000256" key="2">
    <source>
        <dbReference type="ARBA" id="ARBA00004496"/>
    </source>
</evidence>
<dbReference type="GO" id="GO:0070475">
    <property type="term" value="P:rRNA base methylation"/>
    <property type="evidence" value="ECO:0007669"/>
    <property type="project" value="TreeGrafter"/>
</dbReference>
<dbReference type="PANTHER" id="PTHR22807">
    <property type="entry name" value="NOP2 YEAST -RELATED NOL1/NOP2/FMU SUN DOMAIN-CONTAINING"/>
    <property type="match status" value="1"/>
</dbReference>
<organism evidence="16 17">
    <name type="scientific">Pseudoalteromonas ulvae</name>
    <dbReference type="NCBI Taxonomy" id="107327"/>
    <lineage>
        <taxon>Bacteria</taxon>
        <taxon>Pseudomonadati</taxon>
        <taxon>Pseudomonadota</taxon>
        <taxon>Gammaproteobacteria</taxon>
        <taxon>Alteromonadales</taxon>
        <taxon>Pseudoalteromonadaceae</taxon>
        <taxon>Pseudoalteromonas</taxon>
    </lineage>
</organism>
<dbReference type="Gene3D" id="1.10.287.730">
    <property type="entry name" value="Helix hairpin bin"/>
    <property type="match status" value="1"/>
</dbReference>
<gene>
    <name evidence="16" type="ORF">B1199_19600</name>
</gene>
<keyword evidence="17" id="KW-1185">Reference proteome</keyword>
<feature type="binding site" evidence="14">
    <location>
        <position position="320"/>
    </location>
    <ligand>
        <name>S-adenosyl-L-methionine</name>
        <dbReference type="ChEBI" id="CHEBI:59789"/>
    </ligand>
</feature>
<dbReference type="PANTHER" id="PTHR22807:SF61">
    <property type="entry name" value="NOL1_NOP2_SUN FAMILY PROTEIN _ ANTITERMINATION NUSB DOMAIN-CONTAINING PROTEIN"/>
    <property type="match status" value="1"/>
</dbReference>
<dbReference type="InterPro" id="IPR004573">
    <property type="entry name" value="rRNA_ssu_MeTfrase_B"/>
</dbReference>
<dbReference type="Pfam" id="PF01029">
    <property type="entry name" value="NusB"/>
    <property type="match status" value="1"/>
</dbReference>
<evidence type="ECO:0000313" key="17">
    <source>
        <dbReference type="Proteomes" id="UP000194841"/>
    </source>
</evidence>
<evidence type="ECO:0000256" key="9">
    <source>
        <dbReference type="ARBA" id="ARBA00022691"/>
    </source>
</evidence>
<feature type="domain" description="SAM-dependent MTase RsmB/NOP-type" evidence="15">
    <location>
        <begin position="162"/>
        <end position="428"/>
    </location>
</feature>
<evidence type="ECO:0000256" key="1">
    <source>
        <dbReference type="ARBA" id="ARBA00002724"/>
    </source>
</evidence>
<feature type="binding site" evidence="14">
    <location>
        <position position="301"/>
    </location>
    <ligand>
        <name>S-adenosyl-L-methionine</name>
        <dbReference type="ChEBI" id="CHEBI:59789"/>
    </ligand>
</feature>
<comment type="caution">
    <text evidence="16">The sequence shown here is derived from an EMBL/GenBank/DDBJ whole genome shotgun (WGS) entry which is preliminary data.</text>
</comment>
<name>A0A2D0A0U7_PSEDV</name>
<dbReference type="InterPro" id="IPR054728">
    <property type="entry name" value="RsmB-like_ferredoxin"/>
</dbReference>
<dbReference type="Proteomes" id="UP000194841">
    <property type="component" value="Unassembled WGS sequence"/>
</dbReference>
<dbReference type="SUPFAM" id="SSF53335">
    <property type="entry name" value="S-adenosyl-L-methionine-dependent methyltransferases"/>
    <property type="match status" value="1"/>
</dbReference>
<evidence type="ECO:0000256" key="6">
    <source>
        <dbReference type="ARBA" id="ARBA00022552"/>
    </source>
</evidence>
<dbReference type="FunFam" id="1.10.940.10:FF:000002">
    <property type="entry name" value="Ribosomal RNA small subunit methyltransferase B"/>
    <property type="match status" value="1"/>
</dbReference>
<keyword evidence="8 14" id="KW-0808">Transferase</keyword>
<dbReference type="AlphaFoldDB" id="A0A2D0A0U7"/>
<dbReference type="GO" id="GO:0005829">
    <property type="term" value="C:cytosol"/>
    <property type="evidence" value="ECO:0007669"/>
    <property type="project" value="TreeGrafter"/>
</dbReference>
<dbReference type="RefSeq" id="WP_086745825.1">
    <property type="nucleotide sequence ID" value="NZ_MWPV01000007.1"/>
</dbReference>
<feature type="binding site" evidence="14">
    <location>
        <position position="275"/>
    </location>
    <ligand>
        <name>S-adenosyl-L-methionine</name>
        <dbReference type="ChEBI" id="CHEBI:59789"/>
    </ligand>
</feature>
<dbReference type="NCBIfam" id="TIGR00563">
    <property type="entry name" value="rsmB"/>
    <property type="match status" value="1"/>
</dbReference>
<dbReference type="CDD" id="cd02440">
    <property type="entry name" value="AdoMet_MTases"/>
    <property type="match status" value="1"/>
</dbReference>
<dbReference type="FunFam" id="3.40.50.150:FF:000022">
    <property type="entry name" value="Ribosomal RNA small subunit methyltransferase B"/>
    <property type="match status" value="1"/>
</dbReference>
<dbReference type="GO" id="GO:0006355">
    <property type="term" value="P:regulation of DNA-templated transcription"/>
    <property type="evidence" value="ECO:0007669"/>
    <property type="project" value="InterPro"/>
</dbReference>
<sequence>MNNLRALAAEVLYQVVDQGQSLNQVLPIAASKVNPKEKALLQQLCYGVLRYLPSLEHYCRELLAKPLKGKQRVFQFLLYVGIYQLQHMRIPPHAAVAETVNALQALNAPGLKGLVNAVLRNFQRRQDELEQAAEQNEVCKYNHPGWFIKLIKSAYPKQWQQILAANQQQAPMWLRVNQQHHTTQQYLDKLNGASISARLVDGFTDAILLDSACDVFSLPGFADGACSVQDGAAQMAARLLDPQEGERILDACAAPGGKTCHILELANKLDVIALDCDQSRLNRVQENLDRIGLSATLQCADASTPDTWWDKQLFDKILLDVPCSATGVIRRHPDIKWLRRAADIEQLATLQASILETNWSLLKPGGTLIYATCSVLPQENSDQVKEFLAKHQDAVHQPLHDNDTLAQPGWQFLPELNDGFYYAKITKKL</sequence>
<evidence type="ECO:0000256" key="3">
    <source>
        <dbReference type="ARBA" id="ARBA00007494"/>
    </source>
</evidence>
<feature type="binding site" evidence="14">
    <location>
        <begin position="252"/>
        <end position="258"/>
    </location>
    <ligand>
        <name>S-adenosyl-L-methionine</name>
        <dbReference type="ChEBI" id="CHEBI:59789"/>
    </ligand>
</feature>
<dbReference type="Pfam" id="PF01189">
    <property type="entry name" value="Methyltr_RsmB-F"/>
    <property type="match status" value="1"/>
</dbReference>
<dbReference type="OrthoDB" id="9810297at2"/>
<dbReference type="InterPro" id="IPR001678">
    <property type="entry name" value="MeTrfase_RsmB-F_NOP2_dom"/>
</dbReference>
<dbReference type="NCBIfam" id="NF008149">
    <property type="entry name" value="PRK10901.1"/>
    <property type="match status" value="1"/>
</dbReference>
<evidence type="ECO:0000256" key="7">
    <source>
        <dbReference type="ARBA" id="ARBA00022603"/>
    </source>
</evidence>
<dbReference type="InterPro" id="IPR006027">
    <property type="entry name" value="NusB_RsmB_TIM44"/>
</dbReference>
<comment type="subcellular location">
    <subcellularLocation>
        <location evidence="2">Cytoplasm</location>
    </subcellularLocation>
</comment>
<dbReference type="InterPro" id="IPR029063">
    <property type="entry name" value="SAM-dependent_MTases_sf"/>
</dbReference>
<evidence type="ECO:0000256" key="13">
    <source>
        <dbReference type="ARBA" id="ARBA00047283"/>
    </source>
</evidence>
<dbReference type="Gene3D" id="1.10.940.10">
    <property type="entry name" value="NusB-like"/>
    <property type="match status" value="1"/>
</dbReference>
<evidence type="ECO:0000259" key="15">
    <source>
        <dbReference type="PROSITE" id="PS51686"/>
    </source>
</evidence>
<dbReference type="InterPro" id="IPR023267">
    <property type="entry name" value="RCMT"/>
</dbReference>
<keyword evidence="7 14" id="KW-0489">Methyltransferase</keyword>
<evidence type="ECO:0000256" key="5">
    <source>
        <dbReference type="ARBA" id="ARBA00022490"/>
    </source>
</evidence>
<evidence type="ECO:0000313" key="16">
    <source>
        <dbReference type="EMBL" id="OUL56315.1"/>
    </source>
</evidence>
<dbReference type="InterPro" id="IPR035926">
    <property type="entry name" value="NusB-like_sf"/>
</dbReference>
<accession>A0A2D0A0U7</accession>
<dbReference type="InterPro" id="IPR018314">
    <property type="entry name" value="RsmB/NOL1/NOP2-like_CS"/>
</dbReference>
<evidence type="ECO:0000256" key="10">
    <source>
        <dbReference type="ARBA" id="ARBA00022884"/>
    </source>
</evidence>
<dbReference type="Gene3D" id="3.40.50.150">
    <property type="entry name" value="Vaccinia Virus protein VP39"/>
    <property type="match status" value="1"/>
</dbReference>
<keyword evidence="10 14" id="KW-0694">RNA-binding</keyword>
<evidence type="ECO:0000256" key="14">
    <source>
        <dbReference type="PROSITE-ProRule" id="PRU01023"/>
    </source>
</evidence>
<evidence type="ECO:0000256" key="11">
    <source>
        <dbReference type="ARBA" id="ARBA00030399"/>
    </source>
</evidence>
<comment type="function">
    <text evidence="1">Specifically methylates the cytosine at position 967 (m5C967) of 16S rRNA.</text>
</comment>
<protein>
    <recommendedName>
        <fullName evidence="4">16S rRNA (cytosine(967)-C(5))-methyltransferase</fullName>
        <ecNumber evidence="4">2.1.1.176</ecNumber>
    </recommendedName>
    <alternativeName>
        <fullName evidence="11">16S rRNA m5C967 methyltransferase</fullName>
    </alternativeName>
    <alternativeName>
        <fullName evidence="12">rRNA (cytosine-C(5)-)-methyltransferase RsmB</fullName>
    </alternativeName>
</protein>
<evidence type="ECO:0000256" key="4">
    <source>
        <dbReference type="ARBA" id="ARBA00012140"/>
    </source>
</evidence>
<comment type="similarity">
    <text evidence="3 14">Belongs to the class I-like SAM-binding methyltransferase superfamily. RsmB/NOP family.</text>
</comment>
<dbReference type="EMBL" id="MWPV01000007">
    <property type="protein sequence ID" value="OUL56315.1"/>
    <property type="molecule type" value="Genomic_DNA"/>
</dbReference>
<comment type="catalytic activity">
    <reaction evidence="13">
        <text>cytidine(967) in 16S rRNA + S-adenosyl-L-methionine = 5-methylcytidine(967) in 16S rRNA + S-adenosyl-L-homocysteine + H(+)</text>
        <dbReference type="Rhea" id="RHEA:42748"/>
        <dbReference type="Rhea" id="RHEA-COMP:10219"/>
        <dbReference type="Rhea" id="RHEA-COMP:10220"/>
        <dbReference type="ChEBI" id="CHEBI:15378"/>
        <dbReference type="ChEBI" id="CHEBI:57856"/>
        <dbReference type="ChEBI" id="CHEBI:59789"/>
        <dbReference type="ChEBI" id="CHEBI:74483"/>
        <dbReference type="ChEBI" id="CHEBI:82748"/>
        <dbReference type="EC" id="2.1.1.176"/>
    </reaction>
</comment>
<reference evidence="16 17" key="1">
    <citation type="submission" date="2017-02" db="EMBL/GenBank/DDBJ databases">
        <title>Pseudoalteromonas ulvae TC14 Genome.</title>
        <authorList>
            <person name="Molmeret M."/>
        </authorList>
    </citation>
    <scope>NUCLEOTIDE SEQUENCE [LARGE SCALE GENOMIC DNA]</scope>
    <source>
        <strain evidence="16">TC14</strain>
    </source>
</reference>
<keyword evidence="9 14" id="KW-0949">S-adenosyl-L-methionine</keyword>
<dbReference type="PRINTS" id="PR02008">
    <property type="entry name" value="RCMTFAMILY"/>
</dbReference>
<keyword evidence="5" id="KW-0963">Cytoplasm</keyword>
<dbReference type="SUPFAM" id="SSF48013">
    <property type="entry name" value="NusB-like"/>
    <property type="match status" value="1"/>
</dbReference>
<dbReference type="NCBIfam" id="NF011494">
    <property type="entry name" value="PRK14902.1"/>
    <property type="match status" value="1"/>
</dbReference>
<dbReference type="Gene3D" id="3.30.70.1170">
    <property type="entry name" value="Sun protein, domain 3"/>
    <property type="match status" value="1"/>
</dbReference>
<keyword evidence="6" id="KW-0698">rRNA processing</keyword>
<dbReference type="GO" id="GO:0009383">
    <property type="term" value="F:rRNA (cytosine-C5-)-methyltransferase activity"/>
    <property type="evidence" value="ECO:0007669"/>
    <property type="project" value="TreeGrafter"/>
</dbReference>
<dbReference type="PROSITE" id="PS51686">
    <property type="entry name" value="SAM_MT_RSMB_NOP"/>
    <property type="match status" value="1"/>
</dbReference>
<dbReference type="PROSITE" id="PS01153">
    <property type="entry name" value="NOL1_NOP2_SUN"/>
    <property type="match status" value="1"/>
</dbReference>
<evidence type="ECO:0000256" key="8">
    <source>
        <dbReference type="ARBA" id="ARBA00022679"/>
    </source>
</evidence>
<feature type="active site" description="Nucleophile" evidence="14">
    <location>
        <position position="373"/>
    </location>
</feature>
<evidence type="ECO:0000256" key="12">
    <source>
        <dbReference type="ARBA" id="ARBA00031088"/>
    </source>
</evidence>
<dbReference type="GO" id="GO:0003723">
    <property type="term" value="F:RNA binding"/>
    <property type="evidence" value="ECO:0007669"/>
    <property type="project" value="UniProtKB-UniRule"/>
</dbReference>
<dbReference type="Pfam" id="PF22458">
    <property type="entry name" value="RsmF-B_ferredox"/>
    <property type="match status" value="1"/>
</dbReference>